<feature type="transmembrane region" description="Helical" evidence="2">
    <location>
        <begin position="44"/>
        <end position="64"/>
    </location>
</feature>
<evidence type="ECO:0000256" key="1">
    <source>
        <dbReference type="ARBA" id="ARBA00022801"/>
    </source>
</evidence>
<keyword evidence="2" id="KW-1133">Transmembrane helix</keyword>
<evidence type="ECO:0000256" key="2">
    <source>
        <dbReference type="SAM" id="Phobius"/>
    </source>
</evidence>
<keyword evidence="2" id="KW-0812">Transmembrane</keyword>
<dbReference type="InterPro" id="IPR036457">
    <property type="entry name" value="PPM-type-like_dom_sf"/>
</dbReference>
<dbReference type="InterPro" id="IPR014221">
    <property type="entry name" value="SpoII_E"/>
</dbReference>
<proteinExistence type="predicted"/>
<dbReference type="InterPro" id="IPR001932">
    <property type="entry name" value="PPM-type_phosphatase-like_dom"/>
</dbReference>
<feature type="transmembrane region" description="Helical" evidence="2">
    <location>
        <begin position="71"/>
        <end position="88"/>
    </location>
</feature>
<dbReference type="Gene3D" id="3.60.40.10">
    <property type="entry name" value="PPM-type phosphatase domain"/>
    <property type="match status" value="1"/>
</dbReference>
<dbReference type="EC" id="3.1.3.16" evidence="4"/>
<feature type="domain" description="PPM-type phosphatase" evidence="3">
    <location>
        <begin position="602"/>
        <end position="814"/>
    </location>
</feature>
<keyword evidence="5" id="KW-1185">Reference proteome</keyword>
<dbReference type="PANTHER" id="PTHR43156:SF2">
    <property type="entry name" value="STAGE II SPORULATION PROTEIN E"/>
    <property type="match status" value="1"/>
</dbReference>
<feature type="transmembrane region" description="Helical" evidence="2">
    <location>
        <begin position="288"/>
        <end position="305"/>
    </location>
</feature>
<dbReference type="AlphaFoldDB" id="A0A9X4H504"/>
<evidence type="ECO:0000259" key="3">
    <source>
        <dbReference type="PROSITE" id="PS51746"/>
    </source>
</evidence>
<evidence type="ECO:0000313" key="4">
    <source>
        <dbReference type="EMBL" id="MDF9409228.1"/>
    </source>
</evidence>
<organism evidence="4 5">
    <name type="scientific">Pelotomaculum isophthalicicum JI</name>
    <dbReference type="NCBI Taxonomy" id="947010"/>
    <lineage>
        <taxon>Bacteria</taxon>
        <taxon>Bacillati</taxon>
        <taxon>Bacillota</taxon>
        <taxon>Clostridia</taxon>
        <taxon>Eubacteriales</taxon>
        <taxon>Desulfotomaculaceae</taxon>
        <taxon>Pelotomaculum</taxon>
    </lineage>
</organism>
<feature type="transmembrane region" description="Helical" evidence="2">
    <location>
        <begin position="94"/>
        <end position="120"/>
    </location>
</feature>
<feature type="transmembrane region" description="Helical" evidence="2">
    <location>
        <begin position="132"/>
        <end position="154"/>
    </location>
</feature>
<comment type="caution">
    <text evidence="4">The sequence shown here is derived from an EMBL/GenBank/DDBJ whole genome shotgun (WGS) entry which is preliminary data.</text>
</comment>
<feature type="transmembrane region" description="Helical" evidence="2">
    <location>
        <begin position="233"/>
        <end position="254"/>
    </location>
</feature>
<evidence type="ECO:0000313" key="5">
    <source>
        <dbReference type="Proteomes" id="UP001154312"/>
    </source>
</evidence>
<dbReference type="GO" id="GO:0004722">
    <property type="term" value="F:protein serine/threonine phosphatase activity"/>
    <property type="evidence" value="ECO:0007669"/>
    <property type="project" value="UniProtKB-EC"/>
</dbReference>
<name>A0A9X4H504_9FIRM</name>
<dbReference type="NCBIfam" id="TIGR02865">
    <property type="entry name" value="spore_II_E"/>
    <property type="match status" value="1"/>
</dbReference>
<dbReference type="SUPFAM" id="SSF81606">
    <property type="entry name" value="PP2C-like"/>
    <property type="match status" value="1"/>
</dbReference>
<dbReference type="Proteomes" id="UP001154312">
    <property type="component" value="Unassembled WGS sequence"/>
</dbReference>
<dbReference type="EMBL" id="JAKOAV010000026">
    <property type="protein sequence ID" value="MDF9409228.1"/>
    <property type="molecule type" value="Genomic_DNA"/>
</dbReference>
<accession>A0A9X4H504</accession>
<keyword evidence="2" id="KW-0472">Membrane</keyword>
<dbReference type="SMART" id="SM00332">
    <property type="entry name" value="PP2Cc"/>
    <property type="match status" value="1"/>
</dbReference>
<protein>
    <submittedName>
        <fullName evidence="4">Stage II sporulation protein E</fullName>
        <ecNumber evidence="4">3.1.3.16</ecNumber>
    </submittedName>
</protein>
<dbReference type="Pfam" id="PF19732">
    <property type="entry name" value="SpoIIE_N"/>
    <property type="match status" value="1"/>
</dbReference>
<dbReference type="InterPro" id="IPR052016">
    <property type="entry name" value="Bact_Sigma-Reg"/>
</dbReference>
<keyword evidence="1 4" id="KW-0378">Hydrolase</keyword>
<feature type="transmembrane region" description="Helical" evidence="2">
    <location>
        <begin position="260"/>
        <end position="281"/>
    </location>
</feature>
<dbReference type="InterPro" id="IPR045768">
    <property type="entry name" value="SpoIIE_N"/>
</dbReference>
<dbReference type="PROSITE" id="PS51746">
    <property type="entry name" value="PPM_2"/>
    <property type="match status" value="1"/>
</dbReference>
<dbReference type="Pfam" id="PF07228">
    <property type="entry name" value="SpoIIE"/>
    <property type="match status" value="1"/>
</dbReference>
<feature type="transmembrane region" description="Helical" evidence="2">
    <location>
        <begin position="160"/>
        <end position="184"/>
    </location>
</feature>
<dbReference type="RefSeq" id="WP_277444675.1">
    <property type="nucleotide sequence ID" value="NZ_JAKOAV010000026.1"/>
</dbReference>
<dbReference type="PANTHER" id="PTHR43156">
    <property type="entry name" value="STAGE II SPORULATION PROTEIN E-RELATED"/>
    <property type="match status" value="1"/>
</dbReference>
<dbReference type="SMART" id="SM00331">
    <property type="entry name" value="PP2C_SIG"/>
    <property type="match status" value="1"/>
</dbReference>
<reference evidence="4" key="1">
    <citation type="submission" date="2022-02" db="EMBL/GenBank/DDBJ databases">
        <authorList>
            <person name="Leng L."/>
        </authorList>
    </citation>
    <scope>NUCLEOTIDE SEQUENCE</scope>
    <source>
        <strain evidence="4">JI</strain>
    </source>
</reference>
<gene>
    <name evidence="4" type="primary">spoIIE</name>
    <name evidence="4" type="ORF">L7E55_12815</name>
</gene>
<sequence>MLENVKIYPYQRTGKGEHKRRVLFRLKKNTVKRHLFPGVKLGKLALAGELCFCFAGFFLGRAVLLGDLMPFGIAFAVAAIQVFGRFGLMSVPAVIAGLITISKGIPLTGSILVVICALLLMRVISLEPKKQWLILPGLVLAVTIIVKTSLLVFTNPLAASYSYFCVLFEAVFAALFTLVTLNGLTALGKRIKKGQALASDEIFCVLIIFGGLIAGTGDLGGGLASVKGTLSRLAILLASLVGGAGVGAAAGAVLGVIPGLAYTVVPALAPAYSFAGFIAGLCRGLGKAGVATGFLLANIILTVYVTGYGNLVSTLVESGLSTMFFLLVPQFIIKEAISSMGLEVADDKEHPAGKALLKEAFKEKIKNWALVFRELSQTFEQLSTTAGSNEEQKIQGLINQVGQKVCDGCAFYRTCWEREFYRTYQSLIDLFAQVEVYGNITRDNLPDEIKKRCARTKELAVAVCCLYETYQINRYWSGRLLESREIVSEQLRGIGEVIAGLPGELEFNVEVGDSGLHLRKKLKDAGVRAESLSISSQGGDRIEVSLTHPACGGRMRCRSVIAPFLSAALERNFSPPAVGCAVNGEGPVCRLRFSSDLNYRLILGVSGMGKGGSLVSGDNYAFFCLKGGRFGLALSDGMGVGPRAALESGTTLSLLRHLLDLGFGQELAIKTVNSILVLRSPGESFATVDLVMVDLYNGQADFIKIGAVPTYLLRDGQVSQIKASSLPVGIIEDFEIVSQARLLEPGDMLVMLTDGMFEACDNGDEHGEWIIKVLEDAAGLPPQEMAELLLKLAQTGSGGVARVPDDMTVVVARLEKQKSK</sequence>